<dbReference type="EMBL" id="BAABLV010000020">
    <property type="protein sequence ID" value="GAA4897646.1"/>
    <property type="molecule type" value="Genomic_DNA"/>
</dbReference>
<keyword evidence="1" id="KW-1133">Transmembrane helix</keyword>
<evidence type="ECO:0000313" key="4">
    <source>
        <dbReference type="Proteomes" id="UP001501521"/>
    </source>
</evidence>
<evidence type="ECO:0000256" key="1">
    <source>
        <dbReference type="SAM" id="Phobius"/>
    </source>
</evidence>
<comment type="caution">
    <text evidence="3">The sequence shown here is derived from an EMBL/GenBank/DDBJ whole genome shotgun (WGS) entry which is preliminary data.</text>
</comment>
<dbReference type="Pfam" id="PF07811">
    <property type="entry name" value="TadE"/>
    <property type="match status" value="1"/>
</dbReference>
<keyword evidence="1" id="KW-0812">Transmembrane</keyword>
<reference evidence="4" key="1">
    <citation type="journal article" date="2019" name="Int. J. Syst. Evol. Microbiol.">
        <title>The Global Catalogue of Microorganisms (GCM) 10K type strain sequencing project: providing services to taxonomists for standard genome sequencing and annotation.</title>
        <authorList>
            <consortium name="The Broad Institute Genomics Platform"/>
            <consortium name="The Broad Institute Genome Sequencing Center for Infectious Disease"/>
            <person name="Wu L."/>
            <person name="Ma J."/>
        </authorList>
    </citation>
    <scope>NUCLEOTIDE SEQUENCE [LARGE SCALE GENOMIC DNA]</scope>
    <source>
        <strain evidence="4">JCM 19125</strain>
    </source>
</reference>
<keyword evidence="1" id="KW-0472">Membrane</keyword>
<feature type="transmembrane region" description="Helical" evidence="1">
    <location>
        <begin position="36"/>
        <end position="58"/>
    </location>
</feature>
<proteinExistence type="predicted"/>
<gene>
    <name evidence="3" type="ORF">GCM10025789_14460</name>
</gene>
<protein>
    <recommendedName>
        <fullName evidence="2">TadE-like domain-containing protein</fullName>
    </recommendedName>
</protein>
<dbReference type="Proteomes" id="UP001501521">
    <property type="component" value="Unassembled WGS sequence"/>
</dbReference>
<organism evidence="3 4">
    <name type="scientific">Tessaracoccus lubricantis</name>
    <dbReference type="NCBI Taxonomy" id="545543"/>
    <lineage>
        <taxon>Bacteria</taxon>
        <taxon>Bacillati</taxon>
        <taxon>Actinomycetota</taxon>
        <taxon>Actinomycetes</taxon>
        <taxon>Propionibacteriales</taxon>
        <taxon>Propionibacteriaceae</taxon>
        <taxon>Tessaracoccus</taxon>
    </lineage>
</organism>
<evidence type="ECO:0000313" key="3">
    <source>
        <dbReference type="EMBL" id="GAA4897646.1"/>
    </source>
</evidence>
<name>A0ABP9FJR3_9ACTN</name>
<sequence>MGRGGDAPTPCHPIQACGRGSMRHAHDDRGAAAVEFAIVSMLLVTLLLGIMEFGYAFFVQGNIAGAARESARVYAIGRDSAKAKQAAVDAGAPIGITEAMVGIPSGSCPATPPSGSIPAVTVTITYPYKGITGFFFDSLSLEGRGTMRCNG</sequence>
<keyword evidence="4" id="KW-1185">Reference proteome</keyword>
<feature type="domain" description="TadE-like" evidence="2">
    <location>
        <begin position="30"/>
        <end position="72"/>
    </location>
</feature>
<dbReference type="InterPro" id="IPR012495">
    <property type="entry name" value="TadE-like_dom"/>
</dbReference>
<evidence type="ECO:0000259" key="2">
    <source>
        <dbReference type="Pfam" id="PF07811"/>
    </source>
</evidence>
<accession>A0ABP9FJR3</accession>